<dbReference type="RefSeq" id="WP_154486977.1">
    <property type="nucleotide sequence ID" value="NZ_JAQYAR010000010.1"/>
</dbReference>
<organism evidence="2 3">
    <name type="scientific">Lactobacillus equicursoris</name>
    <dbReference type="NCBI Taxonomy" id="420645"/>
    <lineage>
        <taxon>Bacteria</taxon>
        <taxon>Bacillati</taxon>
        <taxon>Bacillota</taxon>
        <taxon>Bacilli</taxon>
        <taxon>Lactobacillales</taxon>
        <taxon>Lactobacillaceae</taxon>
        <taxon>Lactobacillus</taxon>
    </lineage>
</organism>
<reference evidence="2 3" key="1">
    <citation type="submission" date="2019-08" db="EMBL/GenBank/DDBJ databases">
        <title>In-depth cultivation of the pig gut microbiome towards novel bacterial diversity and tailored functional studies.</title>
        <authorList>
            <person name="Wylensek D."/>
            <person name="Hitch T.C.A."/>
            <person name="Clavel T."/>
        </authorList>
    </citation>
    <scope>NUCLEOTIDE SEQUENCE [LARGE SCALE GENOMIC DNA]</scope>
    <source>
        <strain evidence="2 3">WCA-470BD-2E</strain>
    </source>
</reference>
<dbReference type="Pfam" id="PF04542">
    <property type="entry name" value="Sigma70_r2"/>
    <property type="match status" value="1"/>
</dbReference>
<sequence length="183" mass="22172">MSLTLTEERKLIVKIQQGDEAALKKLYYHHYPIVNKLMMTYYIESYDRQDWFQEGLIICYLTAKNFDITVKKRFGGYFRVNFQNWIYNMIRKNQRVKRQIQQNTYSFDFDWNTIKDDTNLIVRDESVMVEEWAPVIALLSDLELEELELALGVKEADKDYLADIGLHKRARYRMRQKFRQNLF</sequence>
<comment type="caution">
    <text evidence="2">The sequence shown here is derived from an EMBL/GenBank/DDBJ whole genome shotgun (WGS) entry which is preliminary data.</text>
</comment>
<evidence type="ECO:0000313" key="2">
    <source>
        <dbReference type="EMBL" id="MST80052.1"/>
    </source>
</evidence>
<dbReference type="InterPro" id="IPR007627">
    <property type="entry name" value="RNA_pol_sigma70_r2"/>
</dbReference>
<dbReference type="GO" id="GO:0006352">
    <property type="term" value="P:DNA-templated transcription initiation"/>
    <property type="evidence" value="ECO:0007669"/>
    <property type="project" value="InterPro"/>
</dbReference>
<protein>
    <submittedName>
        <fullName evidence="2">Sigma-70 family RNA polymerase sigma factor</fullName>
    </submittedName>
</protein>
<proteinExistence type="predicted"/>
<dbReference type="SUPFAM" id="SSF88946">
    <property type="entry name" value="Sigma2 domain of RNA polymerase sigma factors"/>
    <property type="match status" value="1"/>
</dbReference>
<evidence type="ECO:0000313" key="3">
    <source>
        <dbReference type="Proteomes" id="UP000452141"/>
    </source>
</evidence>
<name>A0A844FPE3_9LACO</name>
<dbReference type="EMBL" id="VUMW01000015">
    <property type="protein sequence ID" value="MST80052.1"/>
    <property type="molecule type" value="Genomic_DNA"/>
</dbReference>
<dbReference type="Proteomes" id="UP000452141">
    <property type="component" value="Unassembled WGS sequence"/>
</dbReference>
<dbReference type="Gene3D" id="1.10.1740.10">
    <property type="match status" value="1"/>
</dbReference>
<dbReference type="GO" id="GO:0003700">
    <property type="term" value="F:DNA-binding transcription factor activity"/>
    <property type="evidence" value="ECO:0007669"/>
    <property type="project" value="InterPro"/>
</dbReference>
<dbReference type="AlphaFoldDB" id="A0A844FPE3"/>
<gene>
    <name evidence="2" type="ORF">FYJ61_06200</name>
</gene>
<accession>A0A844FPE3</accession>
<dbReference type="InterPro" id="IPR013325">
    <property type="entry name" value="RNA_pol_sigma_r2"/>
</dbReference>
<feature type="domain" description="RNA polymerase sigma-70 region 2" evidence="1">
    <location>
        <begin position="26"/>
        <end position="95"/>
    </location>
</feature>
<evidence type="ECO:0000259" key="1">
    <source>
        <dbReference type="Pfam" id="PF04542"/>
    </source>
</evidence>